<organism evidence="1 2">
    <name type="scientific">Desulfobacca acetoxidans (strain ATCC 700848 / DSM 11109 / ASRB2)</name>
    <dbReference type="NCBI Taxonomy" id="880072"/>
    <lineage>
        <taxon>Bacteria</taxon>
        <taxon>Pseudomonadati</taxon>
        <taxon>Thermodesulfobacteriota</taxon>
        <taxon>Desulfobaccia</taxon>
        <taxon>Desulfobaccales</taxon>
        <taxon>Desulfobaccaceae</taxon>
        <taxon>Desulfobacca</taxon>
    </lineage>
</organism>
<dbReference type="EMBL" id="CP002629">
    <property type="protein sequence ID" value="AEB09788.1"/>
    <property type="molecule type" value="Genomic_DNA"/>
</dbReference>
<gene>
    <name evidence="1" type="ordered locus">Desac_1955</name>
</gene>
<name>F2ND64_DESAR</name>
<evidence type="ECO:0000313" key="1">
    <source>
        <dbReference type="EMBL" id="AEB09788.1"/>
    </source>
</evidence>
<accession>F2ND64</accession>
<dbReference type="Proteomes" id="UP000000483">
    <property type="component" value="Chromosome"/>
</dbReference>
<dbReference type="KEGG" id="dao:Desac_1955"/>
<reference evidence="1 2" key="1">
    <citation type="journal article" date="2011" name="Stand. Genomic Sci.">
        <title>Complete genome sequence of the acetate-degrading sulfate reducer Desulfobacca acetoxidans type strain (ASRB2).</title>
        <authorList>
            <person name="Goker M."/>
            <person name="Teshima H."/>
            <person name="Lapidus A."/>
            <person name="Nolan M."/>
            <person name="Lucas S."/>
            <person name="Hammon N."/>
            <person name="Deshpande S."/>
            <person name="Cheng J.F."/>
            <person name="Tapia R."/>
            <person name="Han C."/>
            <person name="Goodwin L."/>
            <person name="Pitluck S."/>
            <person name="Huntemann M."/>
            <person name="Liolios K."/>
            <person name="Ivanova N."/>
            <person name="Pagani I."/>
            <person name="Mavromatis K."/>
            <person name="Ovchinikova G."/>
            <person name="Pati A."/>
            <person name="Chen A."/>
            <person name="Palaniappan K."/>
            <person name="Land M."/>
            <person name="Hauser L."/>
            <person name="Brambilla E.M."/>
            <person name="Rohde M."/>
            <person name="Spring S."/>
            <person name="Detter J.C."/>
            <person name="Woyke T."/>
            <person name="Bristow J."/>
            <person name="Eisen J.A."/>
            <person name="Markowitz V."/>
            <person name="Hugenholtz P."/>
            <person name="Kyrpides N.C."/>
            <person name="Klenk H.P."/>
        </authorList>
    </citation>
    <scope>NUCLEOTIDE SEQUENCE [LARGE SCALE GENOMIC DNA]</scope>
    <source>
        <strain evidence="2">ATCC 700848 / DSM 11109 / ASRB2</strain>
    </source>
</reference>
<proteinExistence type="predicted"/>
<reference evidence="2" key="2">
    <citation type="submission" date="2011-03" db="EMBL/GenBank/DDBJ databases">
        <title>The complete genome of Desulfobacca acetoxidans DSM 11109.</title>
        <authorList>
            <consortium name="US DOE Joint Genome Institute (JGI-PGF)"/>
            <person name="Lucas S."/>
            <person name="Copeland A."/>
            <person name="Lapidus A."/>
            <person name="Bruce D."/>
            <person name="Goodwin L."/>
            <person name="Pitluck S."/>
            <person name="Peters L."/>
            <person name="Kyrpides N."/>
            <person name="Mavromatis K."/>
            <person name="Ivanova N."/>
            <person name="Ovchinnikova G."/>
            <person name="Teshima H."/>
            <person name="Detter J.C."/>
            <person name="Han C."/>
            <person name="Land M."/>
            <person name="Hauser L."/>
            <person name="Markowitz V."/>
            <person name="Cheng J.-F."/>
            <person name="Hugenholtz P."/>
            <person name="Woyke T."/>
            <person name="Wu D."/>
            <person name="Spring S."/>
            <person name="Schueler E."/>
            <person name="Brambilla E."/>
            <person name="Klenk H.-P."/>
            <person name="Eisen J.A."/>
        </authorList>
    </citation>
    <scope>NUCLEOTIDE SEQUENCE [LARGE SCALE GENOMIC DNA]</scope>
    <source>
        <strain evidence="2">ATCC 700848 / DSM 11109 / ASRB2</strain>
    </source>
</reference>
<dbReference type="HOGENOM" id="CLU_3024660_0_0_7"/>
<keyword evidence="2" id="KW-1185">Reference proteome</keyword>
<dbReference type="AlphaFoldDB" id="F2ND64"/>
<evidence type="ECO:0000313" key="2">
    <source>
        <dbReference type="Proteomes" id="UP000000483"/>
    </source>
</evidence>
<sequence length="55" mass="6141">MNLKTLKANDSVIFLYDRRLTGTIPIDAGSDSVIRNYPVLLSHIIATLKSFFSTI</sequence>
<protein>
    <submittedName>
        <fullName evidence="1">Uncharacterized protein</fullName>
    </submittedName>
</protein>